<dbReference type="PRINTS" id="PR00039">
    <property type="entry name" value="HTHLYSR"/>
</dbReference>
<dbReference type="SUPFAM" id="SSF53850">
    <property type="entry name" value="Periplasmic binding protein-like II"/>
    <property type="match status" value="1"/>
</dbReference>
<feature type="domain" description="HTH lysR-type" evidence="5">
    <location>
        <begin position="30"/>
        <end position="86"/>
    </location>
</feature>
<accession>A0A562BKZ3</accession>
<evidence type="ECO:0000256" key="4">
    <source>
        <dbReference type="ARBA" id="ARBA00023163"/>
    </source>
</evidence>
<dbReference type="Proteomes" id="UP000318141">
    <property type="component" value="Unassembled WGS sequence"/>
</dbReference>
<evidence type="ECO:0000313" key="7">
    <source>
        <dbReference type="Proteomes" id="UP000318141"/>
    </source>
</evidence>
<dbReference type="GO" id="GO:0003677">
    <property type="term" value="F:DNA binding"/>
    <property type="evidence" value="ECO:0007669"/>
    <property type="project" value="UniProtKB-KW"/>
</dbReference>
<gene>
    <name evidence="6" type="ORF">L602_002400000360</name>
</gene>
<evidence type="ECO:0000256" key="1">
    <source>
        <dbReference type="ARBA" id="ARBA00009437"/>
    </source>
</evidence>
<sequence length="326" mass="35582">MSRGENPIADSIPLAADSRRLPLAELRQKDLNLLVVLAALLETHSVSEAARRLDSSQPSTSRMLERLREEFGDPLLIKSALKMLPTRRAQELQPALETVLRTIESLYTQIEHYDPAQETGSYAIGINDALQALIAPAFLAELRRVAPRARVRLHPVPLPSGLSAMTSGAIDVMVAFYPVESEALRSELLFHAQFGCLCAAGNERLGEAPGAAELAALPCLDISQFGIITRMVDRYFASHGQQRNIACTMTSYLAVADAITGTDLYAMVPRYLAPILCRHPGVRFVPIDDPALAVPVHLCWHNNVHAHPFVSLLRSMLASVARGLAV</sequence>
<keyword evidence="2" id="KW-0805">Transcription regulation</keyword>
<keyword evidence="4" id="KW-0804">Transcription</keyword>
<proteinExistence type="inferred from homology"/>
<comment type="caution">
    <text evidence="6">The sequence shown here is derived from an EMBL/GenBank/DDBJ whole genome shotgun (WGS) entry which is preliminary data.</text>
</comment>
<dbReference type="InterPro" id="IPR005119">
    <property type="entry name" value="LysR_subst-bd"/>
</dbReference>
<dbReference type="PANTHER" id="PTHR30118:SF15">
    <property type="entry name" value="TRANSCRIPTIONAL REGULATORY PROTEIN"/>
    <property type="match status" value="1"/>
</dbReference>
<name>A0A562BKZ3_9BURK</name>
<dbReference type="InterPro" id="IPR050389">
    <property type="entry name" value="LysR-type_TF"/>
</dbReference>
<evidence type="ECO:0000259" key="5">
    <source>
        <dbReference type="PROSITE" id="PS50931"/>
    </source>
</evidence>
<protein>
    <submittedName>
        <fullName evidence="6">LysR family transcriptional regulator</fullName>
    </submittedName>
</protein>
<dbReference type="InterPro" id="IPR037402">
    <property type="entry name" value="YidZ_PBP2"/>
</dbReference>
<dbReference type="EMBL" id="VLJN01000017">
    <property type="protein sequence ID" value="TWG85590.1"/>
    <property type="molecule type" value="Genomic_DNA"/>
</dbReference>
<dbReference type="SUPFAM" id="SSF46785">
    <property type="entry name" value="Winged helix' DNA-binding domain"/>
    <property type="match status" value="1"/>
</dbReference>
<dbReference type="PROSITE" id="PS50931">
    <property type="entry name" value="HTH_LYSR"/>
    <property type="match status" value="1"/>
</dbReference>
<dbReference type="Pfam" id="PF03466">
    <property type="entry name" value="LysR_substrate"/>
    <property type="match status" value="1"/>
</dbReference>
<dbReference type="CDD" id="cd08417">
    <property type="entry name" value="PBP2_Nitroaromatics_like"/>
    <property type="match status" value="1"/>
</dbReference>
<comment type="similarity">
    <text evidence="1">Belongs to the LysR transcriptional regulatory family.</text>
</comment>
<organism evidence="6 7">
    <name type="scientific">Cupriavidus gilardii J11</name>
    <dbReference type="NCBI Taxonomy" id="936133"/>
    <lineage>
        <taxon>Bacteria</taxon>
        <taxon>Pseudomonadati</taxon>
        <taxon>Pseudomonadota</taxon>
        <taxon>Betaproteobacteria</taxon>
        <taxon>Burkholderiales</taxon>
        <taxon>Burkholderiaceae</taxon>
        <taxon>Cupriavidus</taxon>
    </lineage>
</organism>
<dbReference type="InterPro" id="IPR036388">
    <property type="entry name" value="WH-like_DNA-bd_sf"/>
</dbReference>
<evidence type="ECO:0000313" key="6">
    <source>
        <dbReference type="EMBL" id="TWG85590.1"/>
    </source>
</evidence>
<dbReference type="InterPro" id="IPR000847">
    <property type="entry name" value="LysR_HTH_N"/>
</dbReference>
<evidence type="ECO:0000256" key="3">
    <source>
        <dbReference type="ARBA" id="ARBA00023125"/>
    </source>
</evidence>
<evidence type="ECO:0000256" key="2">
    <source>
        <dbReference type="ARBA" id="ARBA00023015"/>
    </source>
</evidence>
<keyword evidence="3" id="KW-0238">DNA-binding</keyword>
<dbReference type="Pfam" id="PF00126">
    <property type="entry name" value="HTH_1"/>
    <property type="match status" value="1"/>
</dbReference>
<reference evidence="6 7" key="1">
    <citation type="submission" date="2019-07" db="EMBL/GenBank/DDBJ databases">
        <title>Genome sequencing of lignin-degrading bacterial isolates.</title>
        <authorList>
            <person name="Gladden J."/>
        </authorList>
    </citation>
    <scope>NUCLEOTIDE SEQUENCE [LARGE SCALE GENOMIC DNA]</scope>
    <source>
        <strain evidence="6 7">J11</strain>
    </source>
</reference>
<dbReference type="Gene3D" id="3.40.190.10">
    <property type="entry name" value="Periplasmic binding protein-like II"/>
    <property type="match status" value="2"/>
</dbReference>
<dbReference type="PANTHER" id="PTHR30118">
    <property type="entry name" value="HTH-TYPE TRANSCRIPTIONAL REGULATOR LEUO-RELATED"/>
    <property type="match status" value="1"/>
</dbReference>
<dbReference type="GO" id="GO:0003700">
    <property type="term" value="F:DNA-binding transcription factor activity"/>
    <property type="evidence" value="ECO:0007669"/>
    <property type="project" value="InterPro"/>
</dbReference>
<dbReference type="Gene3D" id="1.10.10.10">
    <property type="entry name" value="Winged helix-like DNA-binding domain superfamily/Winged helix DNA-binding domain"/>
    <property type="match status" value="1"/>
</dbReference>
<dbReference type="OrthoDB" id="8960066at2"/>
<dbReference type="InterPro" id="IPR036390">
    <property type="entry name" value="WH_DNA-bd_sf"/>
</dbReference>
<dbReference type="AlphaFoldDB" id="A0A562BKZ3"/>
<keyword evidence="7" id="KW-1185">Reference proteome</keyword>